<proteinExistence type="predicted"/>
<organism evidence="1 2">
    <name type="scientific">Ensifer canadensis</name>
    <dbReference type="NCBI Taxonomy" id="555315"/>
    <lineage>
        <taxon>Bacteria</taxon>
        <taxon>Pseudomonadati</taxon>
        <taxon>Pseudomonadota</taxon>
        <taxon>Alphaproteobacteria</taxon>
        <taxon>Hyphomicrobiales</taxon>
        <taxon>Rhizobiaceae</taxon>
        <taxon>Sinorhizobium/Ensifer group</taxon>
        <taxon>Ensifer</taxon>
    </lineage>
</organism>
<protein>
    <submittedName>
        <fullName evidence="1">Uncharacterized protein</fullName>
    </submittedName>
</protein>
<reference evidence="1 2" key="1">
    <citation type="submission" date="2020-01" db="EMBL/GenBank/DDBJ databases">
        <title>Draft genome assembly of Ensifer adhaerens T173.</title>
        <authorList>
            <person name="Craig J.E."/>
            <person name="Stinchcombe J.R."/>
        </authorList>
    </citation>
    <scope>NUCLEOTIDE SEQUENCE [LARGE SCALE GENOMIC DNA]</scope>
    <source>
        <strain evidence="1 2">T173</strain>
    </source>
</reference>
<name>A0AAW4FXD2_9HYPH</name>
<comment type="caution">
    <text evidence="1">The sequence shown here is derived from an EMBL/GenBank/DDBJ whole genome shotgun (WGS) entry which is preliminary data.</text>
</comment>
<accession>A0AAW4FXD2</accession>
<dbReference type="Proteomes" id="UP000744980">
    <property type="component" value="Unassembled WGS sequence"/>
</dbReference>
<gene>
    <name evidence="1" type="ORF">GFB56_35260</name>
</gene>
<evidence type="ECO:0000313" key="1">
    <source>
        <dbReference type="EMBL" id="MBM3095940.1"/>
    </source>
</evidence>
<keyword evidence="2" id="KW-1185">Reference proteome</keyword>
<dbReference type="EMBL" id="WXFA01000062">
    <property type="protein sequence ID" value="MBM3095940.1"/>
    <property type="molecule type" value="Genomic_DNA"/>
</dbReference>
<dbReference type="AlphaFoldDB" id="A0AAW4FXD2"/>
<sequence length="132" mass="14638">MQVSTPLEAFPELGSVANPVVFYDGIDALVCYETSPPVGGGNVVLRFGDVIDFRVTPMNVDGLPGCRYPVLPWAFNEVSGGEETARWEVLSPRFWIISFHDVTIDVLFETVSLVVHDERGGPLRRTLMDVIR</sequence>
<evidence type="ECO:0000313" key="2">
    <source>
        <dbReference type="Proteomes" id="UP000744980"/>
    </source>
</evidence>